<proteinExistence type="predicted"/>
<dbReference type="EMBL" id="QXFY01007895">
    <property type="protein sequence ID" value="KAE9265175.1"/>
    <property type="molecule type" value="Genomic_DNA"/>
</dbReference>
<evidence type="ECO:0000256" key="1">
    <source>
        <dbReference type="SAM" id="MobiDB-lite"/>
    </source>
</evidence>
<feature type="region of interest" description="Disordered" evidence="1">
    <location>
        <begin position="1"/>
        <end position="37"/>
    </location>
</feature>
<accession>A0A6G0Q200</accession>
<name>A0A6G0Q200_9STRA</name>
<dbReference type="AlphaFoldDB" id="A0A6G0Q200"/>
<reference evidence="2 3" key="1">
    <citation type="submission" date="2018-09" db="EMBL/GenBank/DDBJ databases">
        <title>Genomic investigation of the strawberry pathogen Phytophthora fragariae indicates pathogenicity is determined by transcriptional variation in three key races.</title>
        <authorList>
            <person name="Adams T.M."/>
            <person name="Armitage A.D."/>
            <person name="Sobczyk M.K."/>
            <person name="Bates H.J."/>
            <person name="Dunwell J.M."/>
            <person name="Nellist C.F."/>
            <person name="Harrison R.J."/>
        </authorList>
    </citation>
    <scope>NUCLEOTIDE SEQUENCE [LARGE SCALE GENOMIC DNA]</scope>
    <source>
        <strain evidence="2 3">NOV-77</strain>
    </source>
</reference>
<comment type="caution">
    <text evidence="2">The sequence shown here is derived from an EMBL/GenBank/DDBJ whole genome shotgun (WGS) entry which is preliminary data.</text>
</comment>
<evidence type="ECO:0000313" key="2">
    <source>
        <dbReference type="EMBL" id="KAE9265175.1"/>
    </source>
</evidence>
<organism evidence="2 3">
    <name type="scientific">Phytophthora fragariae</name>
    <dbReference type="NCBI Taxonomy" id="53985"/>
    <lineage>
        <taxon>Eukaryota</taxon>
        <taxon>Sar</taxon>
        <taxon>Stramenopiles</taxon>
        <taxon>Oomycota</taxon>
        <taxon>Peronosporomycetes</taxon>
        <taxon>Peronosporales</taxon>
        <taxon>Peronosporaceae</taxon>
        <taxon>Phytophthora</taxon>
    </lineage>
</organism>
<dbReference type="Proteomes" id="UP000486351">
    <property type="component" value="Unassembled WGS sequence"/>
</dbReference>
<protein>
    <submittedName>
        <fullName evidence="2">Uncharacterized protein</fullName>
    </submittedName>
</protein>
<sequence length="37" mass="4221">MDAATDYAPEGKAARPSRKPHRPSWTSELEEQASRRH</sequence>
<evidence type="ECO:0000313" key="3">
    <source>
        <dbReference type="Proteomes" id="UP000486351"/>
    </source>
</evidence>
<gene>
    <name evidence="2" type="ORF">PF008_g31926</name>
</gene>